<dbReference type="InterPro" id="IPR012334">
    <property type="entry name" value="Pectin_lyas_fold"/>
</dbReference>
<proteinExistence type="inferred from homology"/>
<evidence type="ECO:0000256" key="1">
    <source>
        <dbReference type="ARBA" id="ARBA00008891"/>
    </source>
</evidence>
<evidence type="ECO:0000256" key="2">
    <source>
        <dbReference type="ARBA" id="ARBA00022801"/>
    </source>
</evidence>
<evidence type="ECO:0000313" key="6">
    <source>
        <dbReference type="Proteomes" id="UP001521137"/>
    </source>
</evidence>
<comment type="caution">
    <text evidence="5">The sequence shown here is derived from an EMBL/GenBank/DDBJ whole genome shotgun (WGS) entry which is preliminary data.</text>
</comment>
<keyword evidence="6" id="KW-1185">Reference proteome</keyword>
<dbReference type="Pfam" id="PF01095">
    <property type="entry name" value="Pectinesterase"/>
    <property type="match status" value="1"/>
</dbReference>
<dbReference type="Proteomes" id="UP001521137">
    <property type="component" value="Unassembled WGS sequence"/>
</dbReference>
<sequence length="360" mass="41181">MIKLIANLMSAFLLSIFVSLYIYMLVSTQVYAAYNQGQTQLLKVGEGESYTTIQGAIDASVKYQQVVIFIKAGVYQEKLFITRNNLALVGESADKTIIQFSELRNNWREKHTNDWGAAVVNINATDIVLANLSIINDYGIKTGDHEHQFAVRGFELSDRIITHNCKIIAGGADTLSLWNKHGRYYHSNCYFEGHTDMVCPRGTALIEHSQFFNQKQSATIWHDGELNPEHKLVVNNSQFDGIPGFWLGRHHYDAQFYLLNSQFSKHMADKPIFKKRYNNKGRERANLYGSRYFFEGNSSENTYPWLESNFRLSDVIPAQAPDLETWVFKGDWSPSTTLNELEVFLKAQANPLLFTAFSHY</sequence>
<evidence type="ECO:0000313" key="5">
    <source>
        <dbReference type="EMBL" id="MCF2949585.1"/>
    </source>
</evidence>
<dbReference type="InterPro" id="IPR000070">
    <property type="entry name" value="Pectinesterase_cat"/>
</dbReference>
<comment type="similarity">
    <text evidence="1">Belongs to the pectinesterase family.</text>
</comment>
<reference evidence="5 6" key="1">
    <citation type="submission" date="2022-01" db="EMBL/GenBank/DDBJ databases">
        <title>Paraglaciecola sp. G1-23.</title>
        <authorList>
            <person name="Jin M.S."/>
            <person name="Han D.M."/>
            <person name="Kim H.M."/>
            <person name="Jeon C.O."/>
        </authorList>
    </citation>
    <scope>NUCLEOTIDE SEQUENCE [LARGE SCALE GENOMIC DNA]</scope>
    <source>
        <strain evidence="5 6">G1-23</strain>
    </source>
</reference>
<dbReference type="RefSeq" id="WP_235313689.1">
    <property type="nucleotide sequence ID" value="NZ_JAKGAS010000009.1"/>
</dbReference>
<dbReference type="Gene3D" id="2.160.20.10">
    <property type="entry name" value="Single-stranded right-handed beta-helix, Pectin lyase-like"/>
    <property type="match status" value="1"/>
</dbReference>
<gene>
    <name evidence="5" type="ORF">L0668_15800</name>
</gene>
<dbReference type="PANTHER" id="PTHR31321">
    <property type="entry name" value="ACYL-COA THIOESTER HYDROLASE YBHC-RELATED"/>
    <property type="match status" value="1"/>
</dbReference>
<evidence type="ECO:0000256" key="3">
    <source>
        <dbReference type="ARBA" id="ARBA00023085"/>
    </source>
</evidence>
<organism evidence="5 6">
    <name type="scientific">Paraglaciecola algarum</name>
    <dbReference type="NCBI Taxonomy" id="3050085"/>
    <lineage>
        <taxon>Bacteria</taxon>
        <taxon>Pseudomonadati</taxon>
        <taxon>Pseudomonadota</taxon>
        <taxon>Gammaproteobacteria</taxon>
        <taxon>Alteromonadales</taxon>
        <taxon>Alteromonadaceae</taxon>
        <taxon>Paraglaciecola</taxon>
    </lineage>
</organism>
<dbReference type="InterPro" id="IPR011050">
    <property type="entry name" value="Pectin_lyase_fold/virulence"/>
</dbReference>
<keyword evidence="3" id="KW-0063">Aspartyl esterase</keyword>
<feature type="domain" description="Pectinesterase catalytic" evidence="4">
    <location>
        <begin position="49"/>
        <end position="216"/>
    </location>
</feature>
<accession>A0ABS9D9V3</accession>
<dbReference type="EMBL" id="JAKGAS010000009">
    <property type="protein sequence ID" value="MCF2949585.1"/>
    <property type="molecule type" value="Genomic_DNA"/>
</dbReference>
<evidence type="ECO:0000259" key="4">
    <source>
        <dbReference type="Pfam" id="PF01095"/>
    </source>
</evidence>
<name>A0ABS9D9V3_9ALTE</name>
<keyword evidence="2" id="KW-0378">Hydrolase</keyword>
<dbReference type="SUPFAM" id="SSF51126">
    <property type="entry name" value="Pectin lyase-like"/>
    <property type="match status" value="1"/>
</dbReference>
<dbReference type="PANTHER" id="PTHR31321:SF57">
    <property type="entry name" value="PECTINESTERASE 53-RELATED"/>
    <property type="match status" value="1"/>
</dbReference>
<protein>
    <submittedName>
        <fullName evidence="5">Pectinesterase family protein</fullName>
    </submittedName>
</protein>